<dbReference type="PANTHER" id="PTHR43434">
    <property type="entry name" value="PHOSPHOGLYCOLATE PHOSPHATASE"/>
    <property type="match status" value="1"/>
</dbReference>
<keyword evidence="1" id="KW-0378">Hydrolase</keyword>
<dbReference type="RefSeq" id="WP_152809823.1">
    <property type="nucleotide sequence ID" value="NZ_WHNW01000004.1"/>
</dbReference>
<evidence type="ECO:0000313" key="1">
    <source>
        <dbReference type="EMBL" id="MPV86000.1"/>
    </source>
</evidence>
<dbReference type="PANTHER" id="PTHR43434:SF19">
    <property type="entry name" value="PHOSPHONOACETALDEHYDE HYDROLASE"/>
    <property type="match status" value="1"/>
</dbReference>
<dbReference type="GO" id="GO:0006281">
    <property type="term" value="P:DNA repair"/>
    <property type="evidence" value="ECO:0007669"/>
    <property type="project" value="TreeGrafter"/>
</dbReference>
<keyword evidence="2" id="KW-1185">Reference proteome</keyword>
<dbReference type="InterPro" id="IPR023214">
    <property type="entry name" value="HAD_sf"/>
</dbReference>
<comment type="caution">
    <text evidence="1">The sequence shown here is derived from an EMBL/GenBank/DDBJ whole genome shotgun (WGS) entry which is preliminary data.</text>
</comment>
<dbReference type="AlphaFoldDB" id="A0A6N7EWT0"/>
<accession>A0A6N7EWT0</accession>
<reference evidence="1 2" key="1">
    <citation type="submission" date="2019-10" db="EMBL/GenBank/DDBJ databases">
        <title>Cardiobacteriales fam. a chemoheterotrophic member of the order Cardiobacteriales, and proposal of Cardiobacteriales fam. nov.</title>
        <authorList>
            <person name="Wang C."/>
        </authorList>
    </citation>
    <scope>NUCLEOTIDE SEQUENCE [LARGE SCALE GENOMIC DNA]</scope>
    <source>
        <strain evidence="1 2">ML27</strain>
    </source>
</reference>
<dbReference type="Gene3D" id="1.10.150.240">
    <property type="entry name" value="Putative phosphatase, domain 2"/>
    <property type="match status" value="1"/>
</dbReference>
<name>A0A6N7EWT0_9GAMM</name>
<dbReference type="SUPFAM" id="SSF56784">
    <property type="entry name" value="HAD-like"/>
    <property type="match status" value="1"/>
</dbReference>
<organism evidence="1 2">
    <name type="scientific">Ostreibacterium oceani</name>
    <dbReference type="NCBI Taxonomy" id="2654998"/>
    <lineage>
        <taxon>Bacteria</taxon>
        <taxon>Pseudomonadati</taxon>
        <taxon>Pseudomonadota</taxon>
        <taxon>Gammaproteobacteria</taxon>
        <taxon>Cardiobacteriales</taxon>
        <taxon>Ostreibacteriaceae</taxon>
        <taxon>Ostreibacterium</taxon>
    </lineage>
</organism>
<dbReference type="GO" id="GO:0005829">
    <property type="term" value="C:cytosol"/>
    <property type="evidence" value="ECO:0007669"/>
    <property type="project" value="TreeGrafter"/>
</dbReference>
<dbReference type="InterPro" id="IPR050155">
    <property type="entry name" value="HAD-like_hydrolase_sf"/>
</dbReference>
<gene>
    <name evidence="1" type="ORF">GCU85_04550</name>
</gene>
<dbReference type="EMBL" id="WHNW01000004">
    <property type="protein sequence ID" value="MPV86000.1"/>
    <property type="molecule type" value="Genomic_DNA"/>
</dbReference>
<dbReference type="InterPro" id="IPR022468">
    <property type="entry name" value="PhnX-like"/>
</dbReference>
<dbReference type="InterPro" id="IPR023198">
    <property type="entry name" value="PGP-like_dom2"/>
</dbReference>
<dbReference type="InterPro" id="IPR036412">
    <property type="entry name" value="HAD-like_sf"/>
</dbReference>
<dbReference type="SFLD" id="SFLDG01129">
    <property type="entry name" value="C1.5:_HAD__Beta-PGM__Phosphata"/>
    <property type="match status" value="1"/>
</dbReference>
<dbReference type="InParanoid" id="A0A6N7EWT0"/>
<dbReference type="SFLD" id="SFLDS00003">
    <property type="entry name" value="Haloacid_Dehalogenase"/>
    <property type="match status" value="1"/>
</dbReference>
<evidence type="ECO:0000313" key="2">
    <source>
        <dbReference type="Proteomes" id="UP000471298"/>
    </source>
</evidence>
<sequence length="233" mass="25440">MLLDSIQLCVFDMAGTTVDEKNLVYKTLQQAIQPVIASHGLRISLETVLEHGAGKEKHQAIVDTLRAITLDIGIVDIHTLANKAFQAFQPMLTQAYRDHSMRPVDGVEDLFTELRERGVFVVLNTGYSRVTAESIFKRLDWTTGETVDALITADDVSSGRPAPDMIHLAMRQFGIDHPECVLKAGDSAIDIEEGKNANCGVTVGVLTGAQTREQIAQAEPDVIVDNLSDILSL</sequence>
<dbReference type="GO" id="GO:0008967">
    <property type="term" value="F:phosphoglycolate phosphatase activity"/>
    <property type="evidence" value="ECO:0007669"/>
    <property type="project" value="TreeGrafter"/>
</dbReference>
<dbReference type="Proteomes" id="UP000471298">
    <property type="component" value="Unassembled WGS sequence"/>
</dbReference>
<proteinExistence type="predicted"/>
<dbReference type="NCBIfam" id="TIGR03351">
    <property type="entry name" value="PhnX-like"/>
    <property type="match status" value="1"/>
</dbReference>
<dbReference type="Gene3D" id="3.40.50.1000">
    <property type="entry name" value="HAD superfamily/HAD-like"/>
    <property type="match status" value="1"/>
</dbReference>
<dbReference type="Pfam" id="PF00702">
    <property type="entry name" value="Hydrolase"/>
    <property type="match status" value="1"/>
</dbReference>
<protein>
    <submittedName>
        <fullName evidence="1">Phosphonatase-like hydrolase</fullName>
    </submittedName>
</protein>